<sequence>MANNTLEMQDTDTTIGIAMHKPYPVPDCSIYMPIHVGAALKPEILKQIQGDNTGDNISTLNPYFCELTALYWLWKNNHSAFKGLVHYRRYFTTHNVFKQHSLNRFERIIKSPELSHMLAQHPVILPKKRHYVIETIYSHYAHTMHAIQLDITEQVLQDIEPEYVDSWRKLMHKRSAHIFNMMIMDSKHFDAYCSWLFPILFELTRRLDPKQYDAFHARYPGRISEMLLNVWIMKNEISVGELPTTFMEHVDWWNKGTSFLKAKFFKQKYTKSF</sequence>
<evidence type="ECO:0000313" key="3">
    <source>
        <dbReference type="EMBL" id="KFI59101.1"/>
    </source>
</evidence>
<dbReference type="EMBL" id="ABXB03000001">
    <property type="protein sequence ID" value="EFA23922.1"/>
    <property type="molecule type" value="Genomic_DNA"/>
</dbReference>
<keyword evidence="5" id="KW-1185">Reference proteome</keyword>
<reference evidence="2 4" key="1">
    <citation type="submission" date="2009-11" db="EMBL/GenBank/DDBJ databases">
        <authorList>
            <person name="Weinstock G."/>
            <person name="Sodergren E."/>
            <person name="Clifton S."/>
            <person name="Fulton L."/>
            <person name="Fulton B."/>
            <person name="Courtney L."/>
            <person name="Fronick C."/>
            <person name="Harrison M."/>
            <person name="Strong C."/>
            <person name="Farmer C."/>
            <person name="Delahaunty K."/>
            <person name="Markovic C."/>
            <person name="Hall O."/>
            <person name="Minx P."/>
            <person name="Tomlinson C."/>
            <person name="Mitreva M."/>
            <person name="Nelson J."/>
            <person name="Hou S."/>
            <person name="Wollam A."/>
            <person name="Pepin K.H."/>
            <person name="Johnson M."/>
            <person name="Bhonagiri V."/>
            <person name="Nash W.E."/>
            <person name="Warren W."/>
            <person name="Chinwalla A."/>
            <person name="Mardis E.R."/>
            <person name="Wilson R.K."/>
        </authorList>
    </citation>
    <scope>NUCLEOTIDE SEQUENCE [LARGE SCALE GENOMIC DNA]</scope>
    <source>
        <strain evidence="2 4">DSM 20093</strain>
    </source>
</reference>
<dbReference type="Pfam" id="PF14393">
    <property type="entry name" value="DUF4422"/>
    <property type="match status" value="1"/>
</dbReference>
<comment type="caution">
    <text evidence="2">The sequence shown here is derived from an EMBL/GenBank/DDBJ whole genome shotgun (WGS) entry which is preliminary data.</text>
</comment>
<dbReference type="InterPro" id="IPR025536">
    <property type="entry name" value="DUF4422"/>
</dbReference>
<organism evidence="2 4">
    <name type="scientific">Bifidobacterium gallicum DSM 20093 = LMG 11596</name>
    <dbReference type="NCBI Taxonomy" id="561180"/>
    <lineage>
        <taxon>Bacteria</taxon>
        <taxon>Bacillati</taxon>
        <taxon>Actinomycetota</taxon>
        <taxon>Actinomycetes</taxon>
        <taxon>Bifidobacteriales</taxon>
        <taxon>Bifidobacteriaceae</taxon>
        <taxon>Bifidobacterium</taxon>
    </lineage>
</organism>
<evidence type="ECO:0000313" key="4">
    <source>
        <dbReference type="Proteomes" id="UP000003656"/>
    </source>
</evidence>
<dbReference type="RefSeq" id="WP_006294448.1">
    <property type="nucleotide sequence ID" value="NZ_ABXB03000001.1"/>
</dbReference>
<dbReference type="STRING" id="561180.BIFGAL_03032"/>
<feature type="domain" description="DUF4422" evidence="1">
    <location>
        <begin position="15"/>
        <end position="235"/>
    </location>
</feature>
<evidence type="ECO:0000259" key="1">
    <source>
        <dbReference type="Pfam" id="PF14393"/>
    </source>
</evidence>
<accession>D1NRT3</accession>
<name>D1NRT3_9BIFI</name>
<dbReference type="OrthoDB" id="3183633at2"/>
<dbReference type="Proteomes" id="UP000003656">
    <property type="component" value="Unassembled WGS sequence"/>
</dbReference>
<reference evidence="3 5" key="2">
    <citation type="submission" date="2014-03" db="EMBL/GenBank/DDBJ databases">
        <title>Genomics of Bifidobacteria.</title>
        <authorList>
            <person name="Ventura M."/>
            <person name="Milani C."/>
            <person name="Lugli G.A."/>
        </authorList>
    </citation>
    <scope>NUCLEOTIDE SEQUENCE [LARGE SCALE GENOMIC DNA]</scope>
    <source>
        <strain evidence="3 5">LMG 11596</strain>
    </source>
</reference>
<dbReference type="EMBL" id="JGYW01000004">
    <property type="protein sequence ID" value="KFI59101.1"/>
    <property type="molecule type" value="Genomic_DNA"/>
</dbReference>
<proteinExistence type="predicted"/>
<keyword evidence="3" id="KW-0808">Transferase</keyword>
<dbReference type="GO" id="GO:0016740">
    <property type="term" value="F:transferase activity"/>
    <property type="evidence" value="ECO:0007669"/>
    <property type="project" value="UniProtKB-KW"/>
</dbReference>
<dbReference type="Proteomes" id="UP000029074">
    <property type="component" value="Unassembled WGS sequence"/>
</dbReference>
<protein>
    <submittedName>
        <fullName evidence="2">Capsular biosynthesis protein</fullName>
    </submittedName>
    <submittedName>
        <fullName evidence="3">Glycosyl transferase</fullName>
    </submittedName>
</protein>
<evidence type="ECO:0000313" key="2">
    <source>
        <dbReference type="EMBL" id="EFA23922.1"/>
    </source>
</evidence>
<gene>
    <name evidence="3" type="ORF">BGLCM_0686</name>
    <name evidence="2" type="ORF">BIFGAL_03032</name>
</gene>
<dbReference type="AlphaFoldDB" id="D1NRT3"/>
<evidence type="ECO:0000313" key="5">
    <source>
        <dbReference type="Proteomes" id="UP000029074"/>
    </source>
</evidence>
<dbReference type="eggNOG" id="COG1442">
    <property type="taxonomic scope" value="Bacteria"/>
</dbReference>